<dbReference type="InterPro" id="IPR010260">
    <property type="entry name" value="AlpA"/>
</dbReference>
<sequence>MRIPELFLTDAQLAQRYNVNRSTIWRWIKSAPNFPQPVKLSPNCTRFRQSEIDVWEAGRTSAA</sequence>
<reference evidence="3 4" key="1">
    <citation type="submission" date="2016-11" db="EMBL/GenBank/DDBJ databases">
        <title>Comparison of Traditional DNA-DNA Hybridization with In Silico Genomic Analysis.</title>
        <authorList>
            <person name="Nicholson A.C."/>
            <person name="Sammons S."/>
            <person name="Humrighouse B.W."/>
            <person name="Graziano J."/>
            <person name="Lasker B."/>
            <person name="Whitney A.M."/>
            <person name="Mcquiston J.R."/>
        </authorList>
    </citation>
    <scope>NUCLEOTIDE SEQUENCE [LARGE SCALE GENOMIC DNA]</scope>
    <source>
        <strain evidence="1 4">H1892</strain>
        <strain evidence="2 3">H2381</strain>
    </source>
</reference>
<dbReference type="Proteomes" id="UP000196640">
    <property type="component" value="Unassembled WGS sequence"/>
</dbReference>
<evidence type="ECO:0000313" key="2">
    <source>
        <dbReference type="EMBL" id="OWJ81726.1"/>
    </source>
</evidence>
<name>A0A212AJY0_9RHOB</name>
<dbReference type="Pfam" id="PF05930">
    <property type="entry name" value="Phage_AlpA"/>
    <property type="match status" value="1"/>
</dbReference>
<keyword evidence="4" id="KW-1185">Reference proteome</keyword>
<dbReference type="EMBL" id="NIPX01000033">
    <property type="protein sequence ID" value="OWJ81726.1"/>
    <property type="molecule type" value="Genomic_DNA"/>
</dbReference>
<dbReference type="RefSeq" id="WP_035744072.1">
    <property type="nucleotide sequence ID" value="NZ_CALUEG010000005.1"/>
</dbReference>
<dbReference type="STRING" id="366616.CG51_01150"/>
<dbReference type="Proteomes" id="UP000214673">
    <property type="component" value="Unassembled WGS sequence"/>
</dbReference>
<dbReference type="AlphaFoldDB" id="A0A212AJY0"/>
<dbReference type="EMBL" id="NIPV01000024">
    <property type="protein sequence ID" value="OWJ76776.1"/>
    <property type="molecule type" value="Genomic_DNA"/>
</dbReference>
<proteinExistence type="predicted"/>
<dbReference type="SUPFAM" id="SSF46955">
    <property type="entry name" value="Putative DNA-binding domain"/>
    <property type="match status" value="1"/>
</dbReference>
<dbReference type="InterPro" id="IPR009061">
    <property type="entry name" value="DNA-bd_dom_put_sf"/>
</dbReference>
<evidence type="ECO:0000313" key="4">
    <source>
        <dbReference type="Proteomes" id="UP000214673"/>
    </source>
</evidence>
<comment type="caution">
    <text evidence="2">The sequence shown here is derived from an EMBL/GenBank/DDBJ whole genome shotgun (WGS) entry which is preliminary data.</text>
</comment>
<evidence type="ECO:0000313" key="1">
    <source>
        <dbReference type="EMBL" id="OWJ76776.1"/>
    </source>
</evidence>
<gene>
    <name evidence="2" type="ORF">CDV52_17335</name>
    <name evidence="1" type="ORF">CDV53_07680</name>
</gene>
<protein>
    <submittedName>
        <fullName evidence="2">AlpA family phage regulatory protein</fullName>
    </submittedName>
</protein>
<accession>A0A212AJY0</accession>
<evidence type="ECO:0000313" key="3">
    <source>
        <dbReference type="Proteomes" id="UP000196640"/>
    </source>
</evidence>
<dbReference type="OrthoDB" id="8452166at2"/>
<organism evidence="2 3">
    <name type="scientific">Haematobacter missouriensis</name>
    <dbReference type="NCBI Taxonomy" id="366616"/>
    <lineage>
        <taxon>Bacteria</taxon>
        <taxon>Pseudomonadati</taxon>
        <taxon>Pseudomonadota</taxon>
        <taxon>Alphaproteobacteria</taxon>
        <taxon>Rhodobacterales</taxon>
        <taxon>Paracoccaceae</taxon>
        <taxon>Haematobacter</taxon>
    </lineage>
</organism>